<dbReference type="Proteomes" id="UP000249789">
    <property type="component" value="Unassembled WGS sequence"/>
</dbReference>
<dbReference type="OrthoDB" id="5518345at2759"/>
<dbReference type="VEuPathDB" id="FungiDB:BO72DRAFT_451563"/>
<reference evidence="3 4" key="1">
    <citation type="submission" date="2018-02" db="EMBL/GenBank/DDBJ databases">
        <title>The genomes of Aspergillus section Nigri reveals drivers in fungal speciation.</title>
        <authorList>
            <consortium name="DOE Joint Genome Institute"/>
            <person name="Vesth T.C."/>
            <person name="Nybo J."/>
            <person name="Theobald S."/>
            <person name="Brandl J."/>
            <person name="Frisvad J.C."/>
            <person name="Nielsen K.F."/>
            <person name="Lyhne E.K."/>
            <person name="Kogle M.E."/>
            <person name="Kuo A."/>
            <person name="Riley R."/>
            <person name="Clum A."/>
            <person name="Nolan M."/>
            <person name="Lipzen A."/>
            <person name="Salamov A."/>
            <person name="Henrissat B."/>
            <person name="Wiebenga A."/>
            <person name="De vries R.P."/>
            <person name="Grigoriev I.V."/>
            <person name="Mortensen U.H."/>
            <person name="Andersen M.R."/>
            <person name="Baker S.E."/>
        </authorList>
    </citation>
    <scope>NUCLEOTIDE SEQUENCE [LARGE SCALE GENOMIC DNA]</scope>
    <source>
        <strain evidence="3 4">CBS 313.89</strain>
    </source>
</reference>
<dbReference type="GO" id="GO:0042144">
    <property type="term" value="P:vacuole fusion, non-autophagic"/>
    <property type="evidence" value="ECO:0007669"/>
    <property type="project" value="TreeGrafter"/>
</dbReference>
<dbReference type="PANTHER" id="PTHR28288:SF2">
    <property type="entry name" value="PROTEASE B INHIBITOR 2"/>
    <property type="match status" value="1"/>
</dbReference>
<name>A0A8G1VVU4_9EURO</name>
<feature type="compositionally biased region" description="Basic and acidic residues" evidence="2">
    <location>
        <begin position="8"/>
        <end position="21"/>
    </location>
</feature>
<dbReference type="Gene3D" id="3.30.70.80">
    <property type="entry name" value="Peptidase S8 propeptide/proteinase inhibitor I9"/>
    <property type="match status" value="1"/>
</dbReference>
<evidence type="ECO:0000313" key="3">
    <source>
        <dbReference type="EMBL" id="RAK73563.1"/>
    </source>
</evidence>
<dbReference type="InterPro" id="IPR052471">
    <property type="entry name" value="PBI_I9"/>
</dbReference>
<dbReference type="AlphaFoldDB" id="A0A8G1VVU4"/>
<evidence type="ECO:0000256" key="2">
    <source>
        <dbReference type="SAM" id="MobiDB-lite"/>
    </source>
</evidence>
<organism evidence="3 4">
    <name type="scientific">Aspergillus fijiensis CBS 313.89</name>
    <dbReference type="NCBI Taxonomy" id="1448319"/>
    <lineage>
        <taxon>Eukaryota</taxon>
        <taxon>Fungi</taxon>
        <taxon>Dikarya</taxon>
        <taxon>Ascomycota</taxon>
        <taxon>Pezizomycotina</taxon>
        <taxon>Eurotiomycetes</taxon>
        <taxon>Eurotiomycetidae</taxon>
        <taxon>Eurotiales</taxon>
        <taxon>Aspergillaceae</taxon>
        <taxon>Aspergillus</taxon>
    </lineage>
</organism>
<proteinExistence type="inferred from homology"/>
<protein>
    <recommendedName>
        <fullName evidence="5">Inhibitor I9 domain-containing protein</fullName>
    </recommendedName>
</protein>
<dbReference type="PANTHER" id="PTHR28288">
    <property type="entry name" value="PROTEASE B INHIBITOR 2"/>
    <property type="match status" value="1"/>
</dbReference>
<dbReference type="InterPro" id="IPR037045">
    <property type="entry name" value="S8pro/Inhibitor_I9_sf"/>
</dbReference>
<dbReference type="RefSeq" id="XP_040797573.1">
    <property type="nucleotide sequence ID" value="XM_040945518.1"/>
</dbReference>
<evidence type="ECO:0000313" key="4">
    <source>
        <dbReference type="Proteomes" id="UP000249789"/>
    </source>
</evidence>
<gene>
    <name evidence="3" type="ORF">BO72DRAFT_451563</name>
</gene>
<accession>A0A8G1VVU4</accession>
<dbReference type="SUPFAM" id="SSF54897">
    <property type="entry name" value="Protease propeptides/inhibitors"/>
    <property type="match status" value="1"/>
</dbReference>
<dbReference type="GO" id="GO:0004866">
    <property type="term" value="F:endopeptidase inhibitor activity"/>
    <property type="evidence" value="ECO:0007669"/>
    <property type="project" value="TreeGrafter"/>
</dbReference>
<dbReference type="GeneID" id="63862851"/>
<evidence type="ECO:0000256" key="1">
    <source>
        <dbReference type="ARBA" id="ARBA00038069"/>
    </source>
</evidence>
<comment type="similarity">
    <text evidence="1">Belongs to the protease inhibitor I9 family.</text>
</comment>
<evidence type="ECO:0008006" key="5">
    <source>
        <dbReference type="Google" id="ProtNLM"/>
    </source>
</evidence>
<sequence length="77" mass="8665">MPLYNVTLKKDSPPEELEKAKQQATEKGGTIKHEYSLIKGFTLADYCASVEYPEDSVLSLEANEHVHVEQDGEVRTQ</sequence>
<dbReference type="EMBL" id="KZ824678">
    <property type="protein sequence ID" value="RAK73563.1"/>
    <property type="molecule type" value="Genomic_DNA"/>
</dbReference>
<keyword evidence="4" id="KW-1185">Reference proteome</keyword>
<dbReference type="FunFam" id="3.30.70.80:FF:000005">
    <property type="entry name" value="Proteinase inhibitor I2B"/>
    <property type="match status" value="1"/>
</dbReference>
<feature type="region of interest" description="Disordered" evidence="2">
    <location>
        <begin position="1"/>
        <end position="28"/>
    </location>
</feature>